<feature type="transmembrane region" description="Helical" evidence="2">
    <location>
        <begin position="229"/>
        <end position="249"/>
    </location>
</feature>
<dbReference type="AlphaFoldDB" id="A0A081Q1P5"/>
<evidence type="ECO:0000256" key="2">
    <source>
        <dbReference type="SAM" id="Phobius"/>
    </source>
</evidence>
<proteinExistence type="predicted"/>
<organism evidence="3 4">
    <name type="scientific">Streptococcus mitis</name>
    <dbReference type="NCBI Taxonomy" id="28037"/>
    <lineage>
        <taxon>Bacteria</taxon>
        <taxon>Bacillati</taxon>
        <taxon>Bacillota</taxon>
        <taxon>Bacilli</taxon>
        <taxon>Lactobacillales</taxon>
        <taxon>Streptococcaceae</taxon>
        <taxon>Streptococcus</taxon>
        <taxon>Streptococcus mitis group</taxon>
    </lineage>
</organism>
<evidence type="ECO:0000256" key="1">
    <source>
        <dbReference type="SAM" id="Coils"/>
    </source>
</evidence>
<name>A0A081Q1P5_STRMT</name>
<evidence type="ECO:0000313" key="4">
    <source>
        <dbReference type="Proteomes" id="UP000033415"/>
    </source>
</evidence>
<dbReference type="Proteomes" id="UP000033415">
    <property type="component" value="Unassembled WGS sequence"/>
</dbReference>
<keyword evidence="2" id="KW-1133">Transmembrane helix</keyword>
<feature type="coiled-coil region" evidence="1">
    <location>
        <begin position="126"/>
        <end position="157"/>
    </location>
</feature>
<sequence>MADANLDVLLRTTDNTIISLEQSKKFTYTKRKINSICEALSLKTQNYEPQKTVENIESYISSSNKLDRILYSEISNYVYSLEMSERGIFATNLEKLLLYSLDDKNDVNDDCKKMIVKIYDHFQLALHQIENVNNIFANSIEEAKENLQKQIKGVEKEYISILGIFAAIVLAFVGGITFSTSVLQNISVVSVFRLLLVVDFLAFVLINVIYILVKFIFTINEKDAKLFNIKALNIACLAIAIIIVISWILNANQIRDFISQFLPWSKS</sequence>
<keyword evidence="2" id="KW-0812">Transmembrane</keyword>
<accession>A0A081Q1P5</accession>
<evidence type="ECO:0000313" key="3">
    <source>
        <dbReference type="EMBL" id="KJQ73156.1"/>
    </source>
</evidence>
<dbReference type="RefSeq" id="WP_050492415.1">
    <property type="nucleotide sequence ID" value="NZ_JYGQ01000001.1"/>
</dbReference>
<keyword evidence="2" id="KW-0472">Membrane</keyword>
<dbReference type="PATRIC" id="fig|28037.100.peg.1107"/>
<keyword evidence="1" id="KW-0175">Coiled coil</keyword>
<dbReference type="EMBL" id="JYGQ01000001">
    <property type="protein sequence ID" value="KJQ73156.1"/>
    <property type="molecule type" value="Genomic_DNA"/>
</dbReference>
<protein>
    <submittedName>
        <fullName evidence="3">Uncharacterized protein</fullName>
    </submittedName>
</protein>
<feature type="transmembrane region" description="Helical" evidence="2">
    <location>
        <begin position="158"/>
        <end position="179"/>
    </location>
</feature>
<reference evidence="3 4" key="1">
    <citation type="submission" date="2015-02" db="EMBL/GenBank/DDBJ databases">
        <title>Evolution of amylase-binding proteins of oral streptococcal species.</title>
        <authorList>
            <person name="Haase E.M."/>
        </authorList>
    </citation>
    <scope>NUCLEOTIDE SEQUENCE [LARGE SCALE GENOMIC DNA]</scope>
    <source>
        <strain evidence="3 4">SK137</strain>
    </source>
</reference>
<feature type="transmembrane region" description="Helical" evidence="2">
    <location>
        <begin position="191"/>
        <end position="217"/>
    </location>
</feature>
<comment type="caution">
    <text evidence="3">The sequence shown here is derived from an EMBL/GenBank/DDBJ whole genome shotgun (WGS) entry which is preliminary data.</text>
</comment>
<gene>
    <name evidence="3" type="ORF">TZ91_00759</name>
</gene>